<dbReference type="RefSeq" id="WP_129693780.1">
    <property type="nucleotide sequence ID" value="NZ_LR215039.1"/>
</dbReference>
<evidence type="ECO:0000256" key="3">
    <source>
        <dbReference type="ARBA" id="ARBA00022679"/>
    </source>
</evidence>
<dbReference type="PANTHER" id="PTHR43191:SF2">
    <property type="entry name" value="RRNA METHYLTRANSFERASE 3, MITOCHONDRIAL"/>
    <property type="match status" value="1"/>
</dbReference>
<name>A0A449B6Z2_9BACT</name>
<dbReference type="InterPro" id="IPR053888">
    <property type="entry name" value="MRM3-like_sub_bind"/>
</dbReference>
<dbReference type="GO" id="GO:0006396">
    <property type="term" value="P:RNA processing"/>
    <property type="evidence" value="ECO:0007669"/>
    <property type="project" value="InterPro"/>
</dbReference>
<accession>A0A449B6Z2</accession>
<reference evidence="5 6" key="1">
    <citation type="submission" date="2019-01" db="EMBL/GenBank/DDBJ databases">
        <authorList>
            <consortium name="Pathogen Informatics"/>
        </authorList>
    </citation>
    <scope>NUCLEOTIDE SEQUENCE [LARGE SCALE GENOMIC DNA]</scope>
    <source>
        <strain evidence="5 6">NCTC10179</strain>
    </source>
</reference>
<dbReference type="EMBL" id="LR215039">
    <property type="protein sequence ID" value="VEU76332.1"/>
    <property type="molecule type" value="Genomic_DNA"/>
</dbReference>
<dbReference type="Pfam" id="PF00588">
    <property type="entry name" value="SpoU_methylase"/>
    <property type="match status" value="1"/>
</dbReference>
<keyword evidence="6" id="KW-1185">Reference proteome</keyword>
<dbReference type="SUPFAM" id="SSF55315">
    <property type="entry name" value="L30e-like"/>
    <property type="match status" value="1"/>
</dbReference>
<dbReference type="AlphaFoldDB" id="A0A449B6Z2"/>
<dbReference type="KEGG" id="mcou:NCTC10179_00508"/>
<organism evidence="5 6">
    <name type="scientific">Mycoplasmopsis columboralis</name>
    <dbReference type="NCBI Taxonomy" id="171282"/>
    <lineage>
        <taxon>Bacteria</taxon>
        <taxon>Bacillati</taxon>
        <taxon>Mycoplasmatota</taxon>
        <taxon>Mycoplasmoidales</taxon>
        <taxon>Metamycoplasmataceae</taxon>
        <taxon>Mycoplasmopsis</taxon>
    </lineage>
</organism>
<dbReference type="GO" id="GO:0003723">
    <property type="term" value="F:RNA binding"/>
    <property type="evidence" value="ECO:0007669"/>
    <property type="project" value="InterPro"/>
</dbReference>
<dbReference type="GO" id="GO:0008173">
    <property type="term" value="F:RNA methyltransferase activity"/>
    <property type="evidence" value="ECO:0007669"/>
    <property type="project" value="InterPro"/>
</dbReference>
<feature type="domain" description="RNA 2-O ribose methyltransferase substrate binding" evidence="4">
    <location>
        <begin position="31"/>
        <end position="92"/>
    </location>
</feature>
<dbReference type="InterPro" id="IPR013123">
    <property type="entry name" value="SpoU_subst-bd"/>
</dbReference>
<proteinExistence type="inferred from homology"/>
<dbReference type="Proteomes" id="UP000289497">
    <property type="component" value="Chromosome"/>
</dbReference>
<dbReference type="GO" id="GO:0032259">
    <property type="term" value="P:methylation"/>
    <property type="evidence" value="ECO:0007669"/>
    <property type="project" value="UniProtKB-KW"/>
</dbReference>
<dbReference type="InterPro" id="IPR029028">
    <property type="entry name" value="Alpha/beta_knot_MTases"/>
</dbReference>
<evidence type="ECO:0000256" key="1">
    <source>
        <dbReference type="ARBA" id="ARBA00007228"/>
    </source>
</evidence>
<dbReference type="InterPro" id="IPR029064">
    <property type="entry name" value="Ribosomal_eL30-like_sf"/>
</dbReference>
<dbReference type="CDD" id="cd18095">
    <property type="entry name" value="SpoU-like_rRNA-MTase"/>
    <property type="match status" value="1"/>
</dbReference>
<evidence type="ECO:0000256" key="2">
    <source>
        <dbReference type="ARBA" id="ARBA00022603"/>
    </source>
</evidence>
<dbReference type="InterPro" id="IPR001537">
    <property type="entry name" value="SpoU_MeTrfase"/>
</dbReference>
<keyword evidence="3 5" id="KW-0808">Transferase</keyword>
<protein>
    <submittedName>
        <fullName evidence="5">tRNA/rRNA methyltransferase</fullName>
        <ecNumber evidence="5">2.1.1.-</ecNumber>
    </submittedName>
</protein>
<evidence type="ECO:0000313" key="5">
    <source>
        <dbReference type="EMBL" id="VEU76332.1"/>
    </source>
</evidence>
<dbReference type="Gene3D" id="3.30.1330.30">
    <property type="match status" value="1"/>
</dbReference>
<dbReference type="InterPro" id="IPR029026">
    <property type="entry name" value="tRNA_m1G_MTases_N"/>
</dbReference>
<dbReference type="OrthoDB" id="9794400at2"/>
<evidence type="ECO:0000259" key="4">
    <source>
        <dbReference type="SMART" id="SM00967"/>
    </source>
</evidence>
<dbReference type="SUPFAM" id="SSF75217">
    <property type="entry name" value="alpha/beta knot"/>
    <property type="match status" value="1"/>
</dbReference>
<comment type="similarity">
    <text evidence="1">Belongs to the class IV-like SAM-binding methyltransferase superfamily. RNA methyltransferase TrmH family.</text>
</comment>
<dbReference type="PANTHER" id="PTHR43191">
    <property type="entry name" value="RRNA METHYLTRANSFERASE 3"/>
    <property type="match status" value="1"/>
</dbReference>
<sequence>MEILKSKNNPKIKHWHKLQDKKYRLQSKTFLIEGYHLVEEAIKHNLIVEIIESETNWKYKNSIKVSKDIIEHLSTTKTPQNILAECKFITREIKFNKILILNNLQDPGNIGTIIRLAKAFGFDSIAVENFDFYNPKVIRSSQGAFFDLNIFKISSSEEFIKQIKQQDFRVYATVLNQRAKKLNQTHFQQDKIAVVLGNEGNGISQQVQNICDEWVYVPIEFESLNVACCAAIILNKIYNES</sequence>
<dbReference type="Pfam" id="PF22435">
    <property type="entry name" value="MRM3-like_sub_bind"/>
    <property type="match status" value="1"/>
</dbReference>
<dbReference type="SMART" id="SM00967">
    <property type="entry name" value="SpoU_sub_bind"/>
    <property type="match status" value="1"/>
</dbReference>
<dbReference type="EC" id="2.1.1.-" evidence="5"/>
<dbReference type="Gene3D" id="3.40.1280.10">
    <property type="match status" value="1"/>
</dbReference>
<gene>
    <name evidence="5" type="ORF">NCTC10179_00508</name>
</gene>
<evidence type="ECO:0000313" key="6">
    <source>
        <dbReference type="Proteomes" id="UP000289497"/>
    </source>
</evidence>
<dbReference type="InterPro" id="IPR051259">
    <property type="entry name" value="rRNA_Methyltransferase"/>
</dbReference>
<keyword evidence="2 5" id="KW-0489">Methyltransferase</keyword>
<dbReference type="GO" id="GO:0005737">
    <property type="term" value="C:cytoplasm"/>
    <property type="evidence" value="ECO:0007669"/>
    <property type="project" value="UniProtKB-ARBA"/>
</dbReference>